<dbReference type="EMBL" id="FN869859">
    <property type="protein sequence ID" value="CCC82247.1"/>
    <property type="molecule type" value="Genomic_DNA"/>
</dbReference>
<evidence type="ECO:0000259" key="1">
    <source>
        <dbReference type="Pfam" id="PF01927"/>
    </source>
</evidence>
<dbReference type="Proteomes" id="UP000002654">
    <property type="component" value="Chromosome"/>
</dbReference>
<dbReference type="HOGENOM" id="CLU_112469_0_0_2"/>
<dbReference type="eggNOG" id="arCOG04290">
    <property type="taxonomic scope" value="Archaea"/>
</dbReference>
<dbReference type="RefSeq" id="WP_014127501.1">
    <property type="nucleotide sequence ID" value="NC_016070.1"/>
</dbReference>
<gene>
    <name evidence="2" type="ordered locus">TTX_1623</name>
</gene>
<organism evidence="2 3">
    <name type="scientific">Thermoproteus tenax (strain ATCC 35583 / DSM 2078 / JCM 9277 / NBRC 100435 / Kra 1)</name>
    <dbReference type="NCBI Taxonomy" id="768679"/>
    <lineage>
        <taxon>Archaea</taxon>
        <taxon>Thermoproteota</taxon>
        <taxon>Thermoprotei</taxon>
        <taxon>Thermoproteales</taxon>
        <taxon>Thermoproteaceae</taxon>
        <taxon>Thermoproteus</taxon>
    </lineage>
</organism>
<dbReference type="AlphaFoldDB" id="G4RL02"/>
<dbReference type="GeneID" id="11262505"/>
<dbReference type="PANTHER" id="PTHR39081:SF1">
    <property type="entry name" value="MUT7-C RNASE DOMAIN-CONTAINING PROTEIN"/>
    <property type="match status" value="1"/>
</dbReference>
<sequence length="166" mass="18927">MARRPREVCRYKGGAAPNCVVVDAMLGWLARWLRIIGIDTAYGDAPDEELARTSCLLVTRDRALFERRRGPALLLLTEDHVEWLSALIHLLNVKPFVESRCPKCNTVLREAPCSDAEALVGHKIYSNRCWICPNCGSVYWEGSHWRGLRTTVKEALQRDVRCEKTF</sequence>
<dbReference type="PaxDb" id="768679-TTX_1623"/>
<reference evidence="2 3" key="1">
    <citation type="journal article" date="2011" name="PLoS ONE">
        <title>The complete genome sequence of Thermoproteus tenax: a physiologically versatile member of the Crenarchaeota.</title>
        <authorList>
            <person name="Siebers B."/>
            <person name="Zaparty M."/>
            <person name="Raddatz G."/>
            <person name="Tjaden B."/>
            <person name="Albers S.V."/>
            <person name="Bell S.D."/>
            <person name="Blombach F."/>
            <person name="Kletzin A."/>
            <person name="Kyrpides N."/>
            <person name="Lanz C."/>
            <person name="Plagens A."/>
            <person name="Rampp M."/>
            <person name="Rosinus A."/>
            <person name="von Jan M."/>
            <person name="Makarova K.S."/>
            <person name="Klenk H.P."/>
            <person name="Schuster S.C."/>
            <person name="Hensel R."/>
        </authorList>
    </citation>
    <scope>NUCLEOTIDE SEQUENCE [LARGE SCALE GENOMIC DNA]</scope>
    <source>
        <strain evidence="3">ATCC 35583 / DSM 2078 / JCM 9277 / NBRC 100435 / Kra 1</strain>
    </source>
</reference>
<keyword evidence="3" id="KW-1185">Reference proteome</keyword>
<proteinExistence type="predicted"/>
<feature type="domain" description="Mut7-C RNAse" evidence="1">
    <location>
        <begin position="21"/>
        <end position="151"/>
    </location>
</feature>
<accession>G4RL02</accession>
<dbReference type="STRING" id="768679.TTX_1623"/>
<dbReference type="Pfam" id="PF01927">
    <property type="entry name" value="Mut7-C"/>
    <property type="match status" value="1"/>
</dbReference>
<evidence type="ECO:0000313" key="2">
    <source>
        <dbReference type="EMBL" id="CCC82247.1"/>
    </source>
</evidence>
<dbReference type="InterPro" id="IPR002782">
    <property type="entry name" value="Mut7-C_RNAse_dom"/>
</dbReference>
<dbReference type="OrthoDB" id="1266at2157"/>
<dbReference type="KEGG" id="ttn:TTX_1623"/>
<dbReference type="PANTHER" id="PTHR39081">
    <property type="entry name" value="MUT7-C DOMAIN-CONTAINING PROTEIN"/>
    <property type="match status" value="1"/>
</dbReference>
<evidence type="ECO:0000313" key="3">
    <source>
        <dbReference type="Proteomes" id="UP000002654"/>
    </source>
</evidence>
<protein>
    <submittedName>
        <fullName evidence="2">PIN-domain and Zn ribbon</fullName>
    </submittedName>
</protein>
<dbReference type="PATRIC" id="fig|768679.9.peg.1644"/>
<name>G4RL02_THETK</name>